<feature type="compositionally biased region" description="Low complexity" evidence="1">
    <location>
        <begin position="7"/>
        <end position="19"/>
    </location>
</feature>
<comment type="caution">
    <text evidence="2">The sequence shown here is derived from an EMBL/GenBank/DDBJ whole genome shotgun (WGS) entry which is preliminary data.</text>
</comment>
<evidence type="ECO:0000256" key="1">
    <source>
        <dbReference type="SAM" id="MobiDB-lite"/>
    </source>
</evidence>
<feature type="compositionally biased region" description="Polar residues" evidence="1">
    <location>
        <begin position="52"/>
        <end position="65"/>
    </location>
</feature>
<feature type="compositionally biased region" description="Basic and acidic residues" evidence="1">
    <location>
        <begin position="25"/>
        <end position="43"/>
    </location>
</feature>
<keyword evidence="3" id="KW-1185">Reference proteome</keyword>
<sequence>MNNQELTAHAAPPAADDTTPPSPGVKDDGTKTEEYPWRNRRIDIPAQDDTTDTATNSTESAAKSTPLSVAEITDMVKKVFETLGASQPNGAYLSALKVELKRLHGIECDSPKTVDNDYSFLTIPQRCVIGFKPVKKLSQTHVKTFMEVTKGQENLERLIVTSLVGKTFPAVPDATFEVKRIDSGGVEDDSLLRPTQCTPEPPLWIYKLDSP</sequence>
<evidence type="ECO:0000313" key="3">
    <source>
        <dbReference type="Proteomes" id="UP001209570"/>
    </source>
</evidence>
<accession>A0AAD5QCC7</accession>
<organism evidence="2 3">
    <name type="scientific">Pythium insidiosum</name>
    <name type="common">Pythiosis disease agent</name>
    <dbReference type="NCBI Taxonomy" id="114742"/>
    <lineage>
        <taxon>Eukaryota</taxon>
        <taxon>Sar</taxon>
        <taxon>Stramenopiles</taxon>
        <taxon>Oomycota</taxon>
        <taxon>Peronosporomycetes</taxon>
        <taxon>Pythiales</taxon>
        <taxon>Pythiaceae</taxon>
        <taxon>Pythium</taxon>
    </lineage>
</organism>
<gene>
    <name evidence="2" type="ORF">P43SY_000669</name>
</gene>
<feature type="region of interest" description="Disordered" evidence="1">
    <location>
        <begin position="1"/>
        <end position="65"/>
    </location>
</feature>
<protein>
    <submittedName>
        <fullName evidence="2">Uncharacterized protein</fullName>
    </submittedName>
</protein>
<dbReference type="Proteomes" id="UP001209570">
    <property type="component" value="Unassembled WGS sequence"/>
</dbReference>
<reference evidence="2" key="1">
    <citation type="submission" date="2021-12" db="EMBL/GenBank/DDBJ databases">
        <title>Prjna785345.</title>
        <authorList>
            <person name="Rujirawat T."/>
            <person name="Krajaejun T."/>
        </authorList>
    </citation>
    <scope>NUCLEOTIDE SEQUENCE</scope>
    <source>
        <strain evidence="2">Pi057C3</strain>
    </source>
</reference>
<name>A0AAD5QCC7_PYTIN</name>
<dbReference type="EMBL" id="JAKCXM010000066">
    <property type="protein sequence ID" value="KAJ0404269.1"/>
    <property type="molecule type" value="Genomic_DNA"/>
</dbReference>
<proteinExistence type="predicted"/>
<evidence type="ECO:0000313" key="2">
    <source>
        <dbReference type="EMBL" id="KAJ0404269.1"/>
    </source>
</evidence>
<dbReference type="AlphaFoldDB" id="A0AAD5QCC7"/>